<feature type="transmembrane region" description="Helical" evidence="2">
    <location>
        <begin position="120"/>
        <end position="143"/>
    </location>
</feature>
<dbReference type="EMBL" id="JBHSAQ010000001">
    <property type="protein sequence ID" value="MFC3956857.1"/>
    <property type="molecule type" value="Genomic_DNA"/>
</dbReference>
<keyword evidence="2" id="KW-0472">Membrane</keyword>
<feature type="transmembrane region" description="Helical" evidence="2">
    <location>
        <begin position="20"/>
        <end position="38"/>
    </location>
</feature>
<dbReference type="RefSeq" id="WP_256532203.1">
    <property type="nucleotide sequence ID" value="NZ_CP101824.1"/>
</dbReference>
<keyword evidence="4" id="KW-1185">Reference proteome</keyword>
<name>A0ABD5NII8_9EURY</name>
<accession>A0ABD5NII8</accession>
<keyword evidence="2" id="KW-0812">Transmembrane</keyword>
<feature type="transmembrane region" description="Helical" evidence="2">
    <location>
        <begin position="84"/>
        <end position="108"/>
    </location>
</feature>
<evidence type="ECO:0000256" key="1">
    <source>
        <dbReference type="SAM" id="MobiDB-lite"/>
    </source>
</evidence>
<evidence type="ECO:0000313" key="3">
    <source>
        <dbReference type="EMBL" id="MFC3956857.1"/>
    </source>
</evidence>
<feature type="transmembrane region" description="Helical" evidence="2">
    <location>
        <begin position="216"/>
        <end position="234"/>
    </location>
</feature>
<organism evidence="3 4">
    <name type="scientific">Halovivax cerinus</name>
    <dbReference type="NCBI Taxonomy" id="1487865"/>
    <lineage>
        <taxon>Archaea</taxon>
        <taxon>Methanobacteriati</taxon>
        <taxon>Methanobacteriota</taxon>
        <taxon>Stenosarchaea group</taxon>
        <taxon>Halobacteria</taxon>
        <taxon>Halobacteriales</taxon>
        <taxon>Natrialbaceae</taxon>
        <taxon>Halovivax</taxon>
    </lineage>
</organism>
<feature type="region of interest" description="Disordered" evidence="1">
    <location>
        <begin position="147"/>
        <end position="173"/>
    </location>
</feature>
<dbReference type="AlphaFoldDB" id="A0ABD5NII8"/>
<keyword evidence="2" id="KW-1133">Transmembrane helix</keyword>
<feature type="transmembrane region" description="Helical" evidence="2">
    <location>
        <begin position="44"/>
        <end position="63"/>
    </location>
</feature>
<proteinExistence type="predicted"/>
<protein>
    <submittedName>
        <fullName evidence="3">Uncharacterized protein</fullName>
    </submittedName>
</protein>
<comment type="caution">
    <text evidence="3">The sequence shown here is derived from an EMBL/GenBank/DDBJ whole genome shotgun (WGS) entry which is preliminary data.</text>
</comment>
<dbReference type="GeneID" id="73904982"/>
<sequence>MLEASVFDALDEDWEHRTTVGWFLALPFVASIAIGVAIDPTLAVPIGVLGVLLLVGYGRRILLASVGEPSLPSPGDVVPLVQSAAVGASVVTLLVVIPGGSVVAALWAEASPFSPAVSELIAATIAAVVLAAGLYLTPATLAVSGRSRPRVDADSTDHTDARRRLPQSSAPGHRVSARVSAMATIASSRDYVVATLQAILFAFTAGATTLMLLVTVFGLVLVPAVVFLATVVATRRYAYAVDRALDPAVVESIDDRTVSWL</sequence>
<evidence type="ECO:0000256" key="2">
    <source>
        <dbReference type="SAM" id="Phobius"/>
    </source>
</evidence>
<reference evidence="3 4" key="1">
    <citation type="journal article" date="2019" name="Int. J. Syst. Evol. Microbiol.">
        <title>The Global Catalogue of Microorganisms (GCM) 10K type strain sequencing project: providing services to taxonomists for standard genome sequencing and annotation.</title>
        <authorList>
            <consortium name="The Broad Institute Genomics Platform"/>
            <consortium name="The Broad Institute Genome Sequencing Center for Infectious Disease"/>
            <person name="Wu L."/>
            <person name="Ma J."/>
        </authorList>
    </citation>
    <scope>NUCLEOTIDE SEQUENCE [LARGE SCALE GENOMIC DNA]</scope>
    <source>
        <strain evidence="3 4">IBRC-M 10256</strain>
    </source>
</reference>
<feature type="compositionally biased region" description="Basic and acidic residues" evidence="1">
    <location>
        <begin position="149"/>
        <end position="163"/>
    </location>
</feature>
<feature type="transmembrane region" description="Helical" evidence="2">
    <location>
        <begin position="191"/>
        <end position="210"/>
    </location>
</feature>
<evidence type="ECO:0000313" key="4">
    <source>
        <dbReference type="Proteomes" id="UP001595846"/>
    </source>
</evidence>
<dbReference type="Proteomes" id="UP001595846">
    <property type="component" value="Unassembled WGS sequence"/>
</dbReference>
<gene>
    <name evidence="3" type="ORF">ACFOUR_00525</name>
</gene>